<reference evidence="1 2" key="1">
    <citation type="submission" date="2016-11" db="EMBL/GenBank/DDBJ databases">
        <title>Whole genomes of Flavobacteriaceae.</title>
        <authorList>
            <person name="Stine C."/>
            <person name="Li C."/>
            <person name="Tadesse D."/>
        </authorList>
    </citation>
    <scope>NUCLEOTIDE SEQUENCE [LARGE SCALE GENOMIC DNA]</scope>
    <source>
        <strain evidence="1 2">ATCC 29551</strain>
    </source>
</reference>
<name>A0ABX4C1F5_FLAHY</name>
<evidence type="ECO:0008006" key="3">
    <source>
        <dbReference type="Google" id="ProtNLM"/>
    </source>
</evidence>
<organism evidence="1 2">
    <name type="scientific">Flavobacterium hydatis</name>
    <name type="common">Cytophaga aquatilis</name>
    <dbReference type="NCBI Taxonomy" id="991"/>
    <lineage>
        <taxon>Bacteria</taxon>
        <taxon>Pseudomonadati</taxon>
        <taxon>Bacteroidota</taxon>
        <taxon>Flavobacteriia</taxon>
        <taxon>Flavobacteriales</taxon>
        <taxon>Flavobacteriaceae</taxon>
        <taxon>Flavobacterium</taxon>
    </lineage>
</organism>
<protein>
    <recommendedName>
        <fullName evidence="3">Transposase</fullName>
    </recommendedName>
</protein>
<sequence length="118" mass="13689">MKTTEEMSEHFLDMLYEDVVLLGTNLYKEIYEKTTVTDELIPYYKSALNLYNSLSKENQKVFFEIIQNTITETVVDVLGILDGNVNPDKKLEPQLLINNENTDGILQELFVINYMEEA</sequence>
<evidence type="ECO:0000313" key="1">
    <source>
        <dbReference type="EMBL" id="OXA85679.1"/>
    </source>
</evidence>
<accession>A0ABX4C1F5</accession>
<keyword evidence="2" id="KW-1185">Reference proteome</keyword>
<proteinExistence type="predicted"/>
<gene>
    <name evidence="1" type="ORF">B0A62_24320</name>
</gene>
<dbReference type="RefSeq" id="WP_051886141.1">
    <property type="nucleotide sequence ID" value="NZ_JBEWQG010000026.1"/>
</dbReference>
<comment type="caution">
    <text evidence="1">The sequence shown here is derived from an EMBL/GenBank/DDBJ whole genome shotgun (WGS) entry which is preliminary data.</text>
</comment>
<dbReference type="Proteomes" id="UP000198424">
    <property type="component" value="Unassembled WGS sequence"/>
</dbReference>
<evidence type="ECO:0000313" key="2">
    <source>
        <dbReference type="Proteomes" id="UP000198424"/>
    </source>
</evidence>
<dbReference type="EMBL" id="MUGY01000054">
    <property type="protein sequence ID" value="OXA85679.1"/>
    <property type="molecule type" value="Genomic_DNA"/>
</dbReference>